<dbReference type="AlphaFoldDB" id="A0A165S9Y7"/>
<name>A0A165S9Y7_9APHY</name>
<proteinExistence type="predicted"/>
<sequence>MTPTDGAQTGNIVLTVRGSRGGAHPGQPSNCIPSLAGVRPISESYLAPPIGRANILSWRAPPCSKRRRHCRCGRRLPLPPRRWAPAEMPSIAWCVGRCWHGVPPWQARRPNPAARVPVPCAGASSSSHAALRSRARVLPTASANVMCVLRRCAKRLGTVLVHLDVGYLQSNAWDGALARVATGKPAAGFPHVASPENHEVVGGNDSFGA</sequence>
<evidence type="ECO:0000313" key="2">
    <source>
        <dbReference type="Proteomes" id="UP000076727"/>
    </source>
</evidence>
<reference evidence="1 2" key="1">
    <citation type="journal article" date="2016" name="Mol. Biol. Evol.">
        <title>Comparative Genomics of Early-Diverging Mushroom-Forming Fungi Provides Insights into the Origins of Lignocellulose Decay Capabilities.</title>
        <authorList>
            <person name="Nagy L.G."/>
            <person name="Riley R."/>
            <person name="Tritt A."/>
            <person name="Adam C."/>
            <person name="Daum C."/>
            <person name="Floudas D."/>
            <person name="Sun H."/>
            <person name="Yadav J.S."/>
            <person name="Pangilinan J."/>
            <person name="Larsson K.H."/>
            <person name="Matsuura K."/>
            <person name="Barry K."/>
            <person name="Labutti K."/>
            <person name="Kuo R."/>
            <person name="Ohm R.A."/>
            <person name="Bhattacharya S.S."/>
            <person name="Shirouzu T."/>
            <person name="Yoshinaga Y."/>
            <person name="Martin F.M."/>
            <person name="Grigoriev I.V."/>
            <person name="Hibbett D.S."/>
        </authorList>
    </citation>
    <scope>NUCLEOTIDE SEQUENCE [LARGE SCALE GENOMIC DNA]</scope>
    <source>
        <strain evidence="1 2">L-15889</strain>
    </source>
</reference>
<dbReference type="EMBL" id="KV429044">
    <property type="protein sequence ID" value="KZT71712.1"/>
    <property type="molecule type" value="Genomic_DNA"/>
</dbReference>
<gene>
    <name evidence="1" type="ORF">DAEQUDRAFT_94351</name>
</gene>
<protein>
    <submittedName>
        <fullName evidence="1">Uncharacterized protein</fullName>
    </submittedName>
</protein>
<accession>A0A165S9Y7</accession>
<evidence type="ECO:0000313" key="1">
    <source>
        <dbReference type="EMBL" id="KZT71712.1"/>
    </source>
</evidence>
<keyword evidence="2" id="KW-1185">Reference proteome</keyword>
<dbReference type="Proteomes" id="UP000076727">
    <property type="component" value="Unassembled WGS sequence"/>
</dbReference>
<organism evidence="1 2">
    <name type="scientific">Daedalea quercina L-15889</name>
    <dbReference type="NCBI Taxonomy" id="1314783"/>
    <lineage>
        <taxon>Eukaryota</taxon>
        <taxon>Fungi</taxon>
        <taxon>Dikarya</taxon>
        <taxon>Basidiomycota</taxon>
        <taxon>Agaricomycotina</taxon>
        <taxon>Agaricomycetes</taxon>
        <taxon>Polyporales</taxon>
        <taxon>Fomitopsis</taxon>
    </lineage>
</organism>